<protein>
    <submittedName>
        <fullName evidence="1">Uncharacterized protein</fullName>
    </submittedName>
</protein>
<accession>A0A0F9GQK9</accession>
<feature type="non-terminal residue" evidence="1">
    <location>
        <position position="1"/>
    </location>
</feature>
<name>A0A0F9GQK9_9ZZZZ</name>
<gene>
    <name evidence="1" type="ORF">LCGC14_2155520</name>
</gene>
<organism evidence="1">
    <name type="scientific">marine sediment metagenome</name>
    <dbReference type="NCBI Taxonomy" id="412755"/>
    <lineage>
        <taxon>unclassified sequences</taxon>
        <taxon>metagenomes</taxon>
        <taxon>ecological metagenomes</taxon>
    </lineage>
</organism>
<comment type="caution">
    <text evidence="1">The sequence shown here is derived from an EMBL/GenBank/DDBJ whole genome shotgun (WGS) entry which is preliminary data.</text>
</comment>
<dbReference type="AlphaFoldDB" id="A0A0F9GQK9"/>
<reference evidence="1" key="1">
    <citation type="journal article" date="2015" name="Nature">
        <title>Complex archaea that bridge the gap between prokaryotes and eukaryotes.</title>
        <authorList>
            <person name="Spang A."/>
            <person name="Saw J.H."/>
            <person name="Jorgensen S.L."/>
            <person name="Zaremba-Niedzwiedzka K."/>
            <person name="Martijn J."/>
            <person name="Lind A.E."/>
            <person name="van Eijk R."/>
            <person name="Schleper C."/>
            <person name="Guy L."/>
            <person name="Ettema T.J."/>
        </authorList>
    </citation>
    <scope>NUCLEOTIDE SEQUENCE</scope>
</reference>
<evidence type="ECO:0000313" key="1">
    <source>
        <dbReference type="EMBL" id="KKL65387.1"/>
    </source>
</evidence>
<sequence length="72" mass="7741">RYIRSLLGSAGTEISGTEFLTDIVATYNTDSRDTPVNNRGTQGGFNEDAYTVILSDDPVPFTALAAITEVEI</sequence>
<proteinExistence type="predicted"/>
<dbReference type="EMBL" id="LAZR01027551">
    <property type="protein sequence ID" value="KKL65387.1"/>
    <property type="molecule type" value="Genomic_DNA"/>
</dbReference>